<dbReference type="InterPro" id="IPR002509">
    <property type="entry name" value="NODB_dom"/>
</dbReference>
<protein>
    <submittedName>
        <fullName evidence="6">Polysaccharide deacetylase family protein</fullName>
    </submittedName>
</protein>
<evidence type="ECO:0000259" key="5">
    <source>
        <dbReference type="PROSITE" id="PS51677"/>
    </source>
</evidence>
<keyword evidence="2" id="KW-0378">Hydrolase</keyword>
<dbReference type="GO" id="GO:0016810">
    <property type="term" value="F:hydrolase activity, acting on carbon-nitrogen (but not peptide) bonds"/>
    <property type="evidence" value="ECO:0007669"/>
    <property type="project" value="InterPro"/>
</dbReference>
<dbReference type="PANTHER" id="PTHR10587:SF133">
    <property type="entry name" value="CHITIN DEACETYLASE 1-RELATED"/>
    <property type="match status" value="1"/>
</dbReference>
<dbReference type="GO" id="GO:0005975">
    <property type="term" value="P:carbohydrate metabolic process"/>
    <property type="evidence" value="ECO:0007669"/>
    <property type="project" value="InterPro"/>
</dbReference>
<dbReference type="SUPFAM" id="SSF88713">
    <property type="entry name" value="Glycoside hydrolase/deacetylase"/>
    <property type="match status" value="1"/>
</dbReference>
<sequence length="470" mass="51996">METYSTQVIELLSLGRLQDDRFQIKIAVTFQDQRTSHALEIDEFTYLHLDALQPLNGGRVRLSPYPKWDPYRNTYYGALIRMNGVSRETLYFACSEAFKTQLQRVRERESLSAPPHDEVATGRPAAIASEGAGPHPAEQASIPSGPHHARRTPAPHRSRRVRRTSAPTGWKTIRYLVAGGLLVYLCIWYAGYRLTDDADILSGHAGTAKAATTVAAGTADLPIGDLSTAADQEGAVVQVAKYEKDTAAQAEAEPVQTAPAQNAASSSSAAVHGNYEVFEIDGDQSFYGLPKAYVALTFDDGPSAYTKKIVDILIEQKVAATFLFIGQNVSRHSDAVTYASEQGMSIGNHSWDHSVMTKADREEQRKNLAKTSEILESLTHTPVTLFRPPYGAIDDVLIASAKEERLKVLLWNRDPEDWHAKKPEDILKYFHEVKAPGGVYVLHEDKKTVEALPDIIAYLKKNKLKFATFK</sequence>
<evidence type="ECO:0000313" key="7">
    <source>
        <dbReference type="Proteomes" id="UP000547209"/>
    </source>
</evidence>
<evidence type="ECO:0000256" key="3">
    <source>
        <dbReference type="SAM" id="MobiDB-lite"/>
    </source>
</evidence>
<proteinExistence type="predicted"/>
<organism evidence="6 7">
    <name type="scientific">Cohnella nanjingensis</name>
    <dbReference type="NCBI Taxonomy" id="1387779"/>
    <lineage>
        <taxon>Bacteria</taxon>
        <taxon>Bacillati</taxon>
        <taxon>Bacillota</taxon>
        <taxon>Bacilli</taxon>
        <taxon>Bacillales</taxon>
        <taxon>Paenibacillaceae</taxon>
        <taxon>Cohnella</taxon>
    </lineage>
</organism>
<feature type="domain" description="NodB homology" evidence="5">
    <location>
        <begin position="292"/>
        <end position="467"/>
    </location>
</feature>
<gene>
    <name evidence="6" type="ORF">H7C19_14685</name>
</gene>
<dbReference type="InterPro" id="IPR011330">
    <property type="entry name" value="Glyco_hydro/deAcase_b/a-brl"/>
</dbReference>
<name>A0A7X0VGS9_9BACL</name>
<dbReference type="Proteomes" id="UP000547209">
    <property type="component" value="Unassembled WGS sequence"/>
</dbReference>
<dbReference type="AlphaFoldDB" id="A0A7X0VGS9"/>
<dbReference type="GO" id="GO:0046872">
    <property type="term" value="F:metal ion binding"/>
    <property type="evidence" value="ECO:0007669"/>
    <property type="project" value="UniProtKB-KW"/>
</dbReference>
<feature type="region of interest" description="Disordered" evidence="3">
    <location>
        <begin position="127"/>
        <end position="164"/>
    </location>
</feature>
<feature type="transmembrane region" description="Helical" evidence="4">
    <location>
        <begin position="172"/>
        <end position="192"/>
    </location>
</feature>
<evidence type="ECO:0000256" key="4">
    <source>
        <dbReference type="SAM" id="Phobius"/>
    </source>
</evidence>
<dbReference type="Gene3D" id="3.20.20.370">
    <property type="entry name" value="Glycoside hydrolase/deacetylase"/>
    <property type="match status" value="1"/>
</dbReference>
<comment type="caution">
    <text evidence="6">The sequence shown here is derived from an EMBL/GenBank/DDBJ whole genome shotgun (WGS) entry which is preliminary data.</text>
</comment>
<dbReference type="CDD" id="cd10917">
    <property type="entry name" value="CE4_NodB_like_6s_7s"/>
    <property type="match status" value="1"/>
</dbReference>
<dbReference type="InterPro" id="IPR050248">
    <property type="entry name" value="Polysacc_deacetylase_ArnD"/>
</dbReference>
<evidence type="ECO:0000256" key="1">
    <source>
        <dbReference type="ARBA" id="ARBA00022723"/>
    </source>
</evidence>
<accession>A0A7X0VGS9</accession>
<reference evidence="6 7" key="1">
    <citation type="submission" date="2020-08" db="EMBL/GenBank/DDBJ databases">
        <title>Cohnella phylogeny.</title>
        <authorList>
            <person name="Dunlap C."/>
        </authorList>
    </citation>
    <scope>NUCLEOTIDE SEQUENCE [LARGE SCALE GENOMIC DNA]</scope>
    <source>
        <strain evidence="6 7">DSM 28246</strain>
    </source>
</reference>
<dbReference type="RefSeq" id="WP_185143410.1">
    <property type="nucleotide sequence ID" value="NZ_JACJVP010000024.1"/>
</dbReference>
<keyword evidence="4" id="KW-1133">Transmembrane helix</keyword>
<evidence type="ECO:0000256" key="2">
    <source>
        <dbReference type="ARBA" id="ARBA00022801"/>
    </source>
</evidence>
<evidence type="ECO:0000313" key="6">
    <source>
        <dbReference type="EMBL" id="MBB6671934.1"/>
    </source>
</evidence>
<keyword evidence="1" id="KW-0479">Metal-binding</keyword>
<keyword evidence="7" id="KW-1185">Reference proteome</keyword>
<dbReference type="PANTHER" id="PTHR10587">
    <property type="entry name" value="GLYCOSYL TRANSFERASE-RELATED"/>
    <property type="match status" value="1"/>
</dbReference>
<dbReference type="PROSITE" id="PS51677">
    <property type="entry name" value="NODB"/>
    <property type="match status" value="1"/>
</dbReference>
<dbReference type="Pfam" id="PF01522">
    <property type="entry name" value="Polysacc_deac_1"/>
    <property type="match status" value="1"/>
</dbReference>
<dbReference type="GO" id="GO:0016020">
    <property type="term" value="C:membrane"/>
    <property type="evidence" value="ECO:0007669"/>
    <property type="project" value="TreeGrafter"/>
</dbReference>
<keyword evidence="4" id="KW-0472">Membrane</keyword>
<feature type="compositionally biased region" description="Basic residues" evidence="3">
    <location>
        <begin position="147"/>
        <end position="163"/>
    </location>
</feature>
<keyword evidence="4" id="KW-0812">Transmembrane</keyword>
<dbReference type="EMBL" id="JACJVP010000024">
    <property type="protein sequence ID" value="MBB6671934.1"/>
    <property type="molecule type" value="Genomic_DNA"/>
</dbReference>